<comment type="similarity">
    <text evidence="1">Belongs to the LysR transcriptional regulatory family.</text>
</comment>
<dbReference type="PANTHER" id="PTHR30537:SF5">
    <property type="entry name" value="HTH-TYPE TRANSCRIPTIONAL ACTIVATOR TTDR-RELATED"/>
    <property type="match status" value="1"/>
</dbReference>
<keyword evidence="4" id="KW-0804">Transcription</keyword>
<dbReference type="EMBL" id="PUIV01000022">
    <property type="protein sequence ID" value="PWB93402.1"/>
    <property type="molecule type" value="Genomic_DNA"/>
</dbReference>
<accession>A0A2U1SP56</accession>
<evidence type="ECO:0000256" key="3">
    <source>
        <dbReference type="ARBA" id="ARBA00023125"/>
    </source>
</evidence>
<evidence type="ECO:0000256" key="1">
    <source>
        <dbReference type="ARBA" id="ARBA00009437"/>
    </source>
</evidence>
<keyword evidence="3" id="KW-0238">DNA-binding</keyword>
<dbReference type="PRINTS" id="PR00039">
    <property type="entry name" value="HTHLYSR"/>
</dbReference>
<dbReference type="InterPro" id="IPR005119">
    <property type="entry name" value="LysR_subst-bd"/>
</dbReference>
<dbReference type="PROSITE" id="PS50931">
    <property type="entry name" value="HTH_LYSR"/>
    <property type="match status" value="1"/>
</dbReference>
<name>A0A2U1SP56_METSR</name>
<dbReference type="Gene3D" id="3.40.190.290">
    <property type="match status" value="1"/>
</dbReference>
<dbReference type="Pfam" id="PF00126">
    <property type="entry name" value="HTH_1"/>
    <property type="match status" value="1"/>
</dbReference>
<feature type="domain" description="HTH lysR-type" evidence="5">
    <location>
        <begin position="1"/>
        <end position="59"/>
    </location>
</feature>
<evidence type="ECO:0000256" key="4">
    <source>
        <dbReference type="ARBA" id="ARBA00023163"/>
    </source>
</evidence>
<organism evidence="6 7">
    <name type="scientific">Methylosinus sporium</name>
    <dbReference type="NCBI Taxonomy" id="428"/>
    <lineage>
        <taxon>Bacteria</taxon>
        <taxon>Pseudomonadati</taxon>
        <taxon>Pseudomonadota</taxon>
        <taxon>Alphaproteobacteria</taxon>
        <taxon>Hyphomicrobiales</taxon>
        <taxon>Methylocystaceae</taxon>
        <taxon>Methylosinus</taxon>
    </lineage>
</organism>
<dbReference type="InterPro" id="IPR000847">
    <property type="entry name" value="LysR_HTH_N"/>
</dbReference>
<evidence type="ECO:0000313" key="7">
    <source>
        <dbReference type="Proteomes" id="UP000245137"/>
    </source>
</evidence>
<dbReference type="AlphaFoldDB" id="A0A2U1SP56"/>
<dbReference type="Pfam" id="PF03466">
    <property type="entry name" value="LysR_substrate"/>
    <property type="match status" value="1"/>
</dbReference>
<dbReference type="InterPro" id="IPR058163">
    <property type="entry name" value="LysR-type_TF_proteobact-type"/>
</dbReference>
<evidence type="ECO:0000256" key="2">
    <source>
        <dbReference type="ARBA" id="ARBA00023015"/>
    </source>
</evidence>
<reference evidence="6 7" key="1">
    <citation type="journal article" date="2018" name="Appl. Microbiol. Biotechnol.">
        <title>Co-cultivation of the strictly anaerobic methanogen Methanosarcina barkeri with aerobic methanotrophs in an oxygen-limited membrane bioreactor.</title>
        <authorList>
            <person name="In 't Zandt M.H."/>
            <person name="van den Bosch T.J.M."/>
            <person name="Rijkers R."/>
            <person name="van Kessel M.A.H.J."/>
            <person name="Jetten M.S.M."/>
            <person name="Welte C.U."/>
        </authorList>
    </citation>
    <scope>NUCLEOTIDE SEQUENCE [LARGE SCALE GENOMIC DNA]</scope>
    <source>
        <strain evidence="6 7">DSM 17706</strain>
    </source>
</reference>
<dbReference type="Proteomes" id="UP000245137">
    <property type="component" value="Unassembled WGS sequence"/>
</dbReference>
<keyword evidence="2" id="KW-0805">Transcription regulation</keyword>
<dbReference type="Gene3D" id="1.10.10.10">
    <property type="entry name" value="Winged helix-like DNA-binding domain superfamily/Winged helix DNA-binding domain"/>
    <property type="match status" value="1"/>
</dbReference>
<proteinExistence type="inferred from homology"/>
<dbReference type="SUPFAM" id="SSF46785">
    <property type="entry name" value="Winged helix' DNA-binding domain"/>
    <property type="match status" value="1"/>
</dbReference>
<protein>
    <submittedName>
        <fullName evidence="6">LysR family transcriptional regulator</fullName>
    </submittedName>
</protein>
<dbReference type="OrthoDB" id="9813056at2"/>
<dbReference type="PANTHER" id="PTHR30537">
    <property type="entry name" value="HTH-TYPE TRANSCRIPTIONAL REGULATOR"/>
    <property type="match status" value="1"/>
</dbReference>
<evidence type="ECO:0000313" key="6">
    <source>
        <dbReference type="EMBL" id="PWB93402.1"/>
    </source>
</evidence>
<sequence>MDLAAALRAFLRIVERGSMTAAAADLGVSQPAVSKLLRNLEAHVGARLLERGPRALRPTARGLALYEAAGGPLAAIDAALENQRGEGAEIAGELRLHGPSCIGEVHLRRIVTAFQDAHPHVCVSLSLENRPVDLIFENIDVALRMGRPSERSLIQKRIGFSRRILVASPSYLSRSAPLRDAADLSAHDLLVTDASLRNGALRLRKGETAEDIPVRPKLVTNSAQVLVSALREGRGIATAQLLLVAEELRSGALVRVLPDHEIEPSEFFLVYPSARFLRPVVRAFVDFAAPALRRVEGIF</sequence>
<dbReference type="CDD" id="cd08422">
    <property type="entry name" value="PBP2_CrgA_like"/>
    <property type="match status" value="1"/>
</dbReference>
<keyword evidence="7" id="KW-1185">Reference proteome</keyword>
<comment type="caution">
    <text evidence="6">The sequence shown here is derived from an EMBL/GenBank/DDBJ whole genome shotgun (WGS) entry which is preliminary data.</text>
</comment>
<dbReference type="GO" id="GO:0003700">
    <property type="term" value="F:DNA-binding transcription factor activity"/>
    <property type="evidence" value="ECO:0007669"/>
    <property type="project" value="InterPro"/>
</dbReference>
<dbReference type="RefSeq" id="WP_108917764.1">
    <property type="nucleotide sequence ID" value="NZ_BGJY01000011.1"/>
</dbReference>
<dbReference type="GO" id="GO:0003677">
    <property type="term" value="F:DNA binding"/>
    <property type="evidence" value="ECO:0007669"/>
    <property type="project" value="UniProtKB-KW"/>
</dbReference>
<dbReference type="SUPFAM" id="SSF53850">
    <property type="entry name" value="Periplasmic binding protein-like II"/>
    <property type="match status" value="1"/>
</dbReference>
<dbReference type="InterPro" id="IPR036388">
    <property type="entry name" value="WH-like_DNA-bd_sf"/>
</dbReference>
<gene>
    <name evidence="6" type="ORF">C5689_13320</name>
</gene>
<dbReference type="InterPro" id="IPR036390">
    <property type="entry name" value="WH_DNA-bd_sf"/>
</dbReference>
<evidence type="ECO:0000259" key="5">
    <source>
        <dbReference type="PROSITE" id="PS50931"/>
    </source>
</evidence>